<dbReference type="InterPro" id="IPR025937">
    <property type="entry name" value="PDGLE_dom"/>
</dbReference>
<dbReference type="Proteomes" id="UP000641932">
    <property type="component" value="Unassembled WGS sequence"/>
</dbReference>
<accession>A0A917ZRF7</accession>
<evidence type="ECO:0000259" key="8">
    <source>
        <dbReference type="Pfam" id="PF13190"/>
    </source>
</evidence>
<feature type="compositionally biased region" description="Basic and acidic residues" evidence="6">
    <location>
        <begin position="140"/>
        <end position="153"/>
    </location>
</feature>
<dbReference type="GO" id="GO:0005886">
    <property type="term" value="C:plasma membrane"/>
    <property type="evidence" value="ECO:0007669"/>
    <property type="project" value="UniProtKB-SubCell"/>
</dbReference>
<protein>
    <recommendedName>
        <fullName evidence="8">PDGLE domain-containing protein</fullName>
    </recommendedName>
</protein>
<keyword evidence="5 7" id="KW-0472">Membrane</keyword>
<keyword evidence="10" id="KW-1185">Reference proteome</keyword>
<evidence type="ECO:0000313" key="9">
    <source>
        <dbReference type="EMBL" id="GGO88473.1"/>
    </source>
</evidence>
<reference evidence="9" key="2">
    <citation type="submission" date="2020-09" db="EMBL/GenBank/DDBJ databases">
        <authorList>
            <person name="Sun Q."/>
            <person name="Zhou Y."/>
        </authorList>
    </citation>
    <scope>NUCLEOTIDE SEQUENCE</scope>
    <source>
        <strain evidence="9">CGMCC 4.7201</strain>
    </source>
</reference>
<evidence type="ECO:0000313" key="10">
    <source>
        <dbReference type="Proteomes" id="UP000641932"/>
    </source>
</evidence>
<feature type="compositionally biased region" description="Basic and acidic residues" evidence="6">
    <location>
        <begin position="117"/>
        <end position="126"/>
    </location>
</feature>
<keyword evidence="2" id="KW-1003">Cell membrane</keyword>
<feature type="compositionally biased region" description="Basic and acidic residues" evidence="6">
    <location>
        <begin position="50"/>
        <end position="59"/>
    </location>
</feature>
<keyword evidence="4 7" id="KW-1133">Transmembrane helix</keyword>
<comment type="caution">
    <text evidence="9">The sequence shown here is derived from an EMBL/GenBank/DDBJ whole genome shotgun (WGS) entry which is preliminary data.</text>
</comment>
<evidence type="ECO:0000256" key="6">
    <source>
        <dbReference type="SAM" id="MobiDB-lite"/>
    </source>
</evidence>
<feature type="region of interest" description="Disordered" evidence="6">
    <location>
        <begin position="50"/>
        <end position="72"/>
    </location>
</feature>
<feature type="region of interest" description="Disordered" evidence="6">
    <location>
        <begin position="108"/>
        <end position="153"/>
    </location>
</feature>
<evidence type="ECO:0000256" key="7">
    <source>
        <dbReference type="SAM" id="Phobius"/>
    </source>
</evidence>
<feature type="transmembrane region" description="Helical" evidence="7">
    <location>
        <begin position="79"/>
        <end position="100"/>
    </location>
</feature>
<evidence type="ECO:0000256" key="5">
    <source>
        <dbReference type="ARBA" id="ARBA00023136"/>
    </source>
</evidence>
<proteinExistence type="predicted"/>
<gene>
    <name evidence="9" type="ORF">GCM10012280_29380</name>
</gene>
<evidence type="ECO:0000256" key="2">
    <source>
        <dbReference type="ARBA" id="ARBA00022475"/>
    </source>
</evidence>
<evidence type="ECO:0000256" key="1">
    <source>
        <dbReference type="ARBA" id="ARBA00004236"/>
    </source>
</evidence>
<dbReference type="Pfam" id="PF13190">
    <property type="entry name" value="PDGLE"/>
    <property type="match status" value="1"/>
</dbReference>
<evidence type="ECO:0000256" key="4">
    <source>
        <dbReference type="ARBA" id="ARBA00022989"/>
    </source>
</evidence>
<dbReference type="EMBL" id="BMMS01000011">
    <property type="protein sequence ID" value="GGO88473.1"/>
    <property type="molecule type" value="Genomic_DNA"/>
</dbReference>
<feature type="domain" description="PDGLE" evidence="8">
    <location>
        <begin position="13"/>
        <end position="102"/>
    </location>
</feature>
<name>A0A917ZRF7_9ACTN</name>
<keyword evidence="3 7" id="KW-0812">Transmembrane</keyword>
<evidence type="ECO:0000256" key="3">
    <source>
        <dbReference type="ARBA" id="ARBA00022692"/>
    </source>
</evidence>
<feature type="compositionally biased region" description="Low complexity" evidence="6">
    <location>
        <begin position="127"/>
        <end position="139"/>
    </location>
</feature>
<sequence>MTAVRRSLHDNRVFWIAGVILALFLAGFFSYYASSRPDGLEKVAKDQGIDRKAEDHRLSDSPLAEYQTKNVDNPRLSGGLAGVIGVGATLAVGTGVFWVVRRRPAPALDRSAPAPDRSAHIADKSAPDSSAPDSSAADRSAADKSDPSPDRSR</sequence>
<organism evidence="9 10">
    <name type="scientific">Wenjunlia tyrosinilytica</name>
    <dbReference type="NCBI Taxonomy" id="1544741"/>
    <lineage>
        <taxon>Bacteria</taxon>
        <taxon>Bacillati</taxon>
        <taxon>Actinomycetota</taxon>
        <taxon>Actinomycetes</taxon>
        <taxon>Kitasatosporales</taxon>
        <taxon>Streptomycetaceae</taxon>
        <taxon>Wenjunlia</taxon>
    </lineage>
</organism>
<reference evidence="9" key="1">
    <citation type="journal article" date="2014" name="Int. J. Syst. Evol. Microbiol.">
        <title>Complete genome sequence of Corynebacterium casei LMG S-19264T (=DSM 44701T), isolated from a smear-ripened cheese.</title>
        <authorList>
            <consortium name="US DOE Joint Genome Institute (JGI-PGF)"/>
            <person name="Walter F."/>
            <person name="Albersmeier A."/>
            <person name="Kalinowski J."/>
            <person name="Ruckert C."/>
        </authorList>
    </citation>
    <scope>NUCLEOTIDE SEQUENCE</scope>
    <source>
        <strain evidence="9">CGMCC 4.7201</strain>
    </source>
</reference>
<feature type="transmembrane region" description="Helical" evidence="7">
    <location>
        <begin position="12"/>
        <end position="33"/>
    </location>
</feature>
<dbReference type="AlphaFoldDB" id="A0A917ZRF7"/>
<comment type="subcellular location">
    <subcellularLocation>
        <location evidence="1">Cell membrane</location>
    </subcellularLocation>
</comment>